<accession>A0A9Y2IF97</accession>
<dbReference type="AlphaFoldDB" id="A0A9Y2IF97"/>
<keyword evidence="3" id="KW-0804">Transcription</keyword>
<dbReference type="PROSITE" id="PS51118">
    <property type="entry name" value="HTH_HXLR"/>
    <property type="match status" value="1"/>
</dbReference>
<gene>
    <name evidence="6" type="ORF">QRX50_44765</name>
</gene>
<evidence type="ECO:0000259" key="5">
    <source>
        <dbReference type="PROSITE" id="PS51118"/>
    </source>
</evidence>
<evidence type="ECO:0000256" key="4">
    <source>
        <dbReference type="SAM" id="MobiDB-lite"/>
    </source>
</evidence>
<dbReference type="EMBL" id="CP127294">
    <property type="protein sequence ID" value="WIX78394.1"/>
    <property type="molecule type" value="Genomic_DNA"/>
</dbReference>
<feature type="domain" description="HTH hxlR-type" evidence="5">
    <location>
        <begin position="8"/>
        <end position="106"/>
    </location>
</feature>
<dbReference type="InterPro" id="IPR002577">
    <property type="entry name" value="HTH_HxlR"/>
</dbReference>
<evidence type="ECO:0000256" key="1">
    <source>
        <dbReference type="ARBA" id="ARBA00023015"/>
    </source>
</evidence>
<organism evidence="6 7">
    <name type="scientific">Amycolatopsis carbonis</name>
    <dbReference type="NCBI Taxonomy" id="715471"/>
    <lineage>
        <taxon>Bacteria</taxon>
        <taxon>Bacillati</taxon>
        <taxon>Actinomycetota</taxon>
        <taxon>Actinomycetes</taxon>
        <taxon>Pseudonocardiales</taxon>
        <taxon>Pseudonocardiaceae</taxon>
        <taxon>Amycolatopsis</taxon>
    </lineage>
</organism>
<proteinExistence type="predicted"/>
<reference evidence="6 7" key="1">
    <citation type="submission" date="2023-06" db="EMBL/GenBank/DDBJ databases">
        <authorList>
            <person name="Oyuntsetseg B."/>
            <person name="Kim S.B."/>
        </authorList>
    </citation>
    <scope>NUCLEOTIDE SEQUENCE [LARGE SCALE GENOMIC DNA]</scope>
    <source>
        <strain evidence="6 7">2-15</strain>
    </source>
</reference>
<dbReference type="GO" id="GO:0003677">
    <property type="term" value="F:DNA binding"/>
    <property type="evidence" value="ECO:0007669"/>
    <property type="project" value="UniProtKB-KW"/>
</dbReference>
<sequence>MAGRQYWCPVELTVDVVGGRWKPVILAHLKEGVHRYGELRRRMPAISEKMLTQQLRELTTDGLVHRQALDGRVPHVEYRLTPDGEALGPALTALTPGANAERRQRGSRSRRRPDASGVPRRECRGAYAGPAAVS</sequence>
<dbReference type="RefSeq" id="WP_285969112.1">
    <property type="nucleotide sequence ID" value="NZ_CP127294.1"/>
</dbReference>
<dbReference type="PANTHER" id="PTHR33204">
    <property type="entry name" value="TRANSCRIPTIONAL REGULATOR, MARR FAMILY"/>
    <property type="match status" value="1"/>
</dbReference>
<feature type="region of interest" description="Disordered" evidence="4">
    <location>
        <begin position="83"/>
        <end position="134"/>
    </location>
</feature>
<protein>
    <submittedName>
        <fullName evidence="6">Helix-turn-helix domain-containing protein</fullName>
    </submittedName>
</protein>
<keyword evidence="2" id="KW-0238">DNA-binding</keyword>
<evidence type="ECO:0000256" key="2">
    <source>
        <dbReference type="ARBA" id="ARBA00023125"/>
    </source>
</evidence>
<dbReference type="Gene3D" id="1.10.10.10">
    <property type="entry name" value="Winged helix-like DNA-binding domain superfamily/Winged helix DNA-binding domain"/>
    <property type="match status" value="1"/>
</dbReference>
<dbReference type="InterPro" id="IPR036388">
    <property type="entry name" value="WH-like_DNA-bd_sf"/>
</dbReference>
<dbReference type="SUPFAM" id="SSF46785">
    <property type="entry name" value="Winged helix' DNA-binding domain"/>
    <property type="match status" value="1"/>
</dbReference>
<dbReference type="PANTHER" id="PTHR33204:SF29">
    <property type="entry name" value="TRANSCRIPTIONAL REGULATOR"/>
    <property type="match status" value="1"/>
</dbReference>
<dbReference type="InterPro" id="IPR036390">
    <property type="entry name" value="WH_DNA-bd_sf"/>
</dbReference>
<dbReference type="Pfam" id="PF01638">
    <property type="entry name" value="HxlR"/>
    <property type="match status" value="1"/>
</dbReference>
<dbReference type="Proteomes" id="UP001236014">
    <property type="component" value="Chromosome"/>
</dbReference>
<keyword evidence="1" id="KW-0805">Transcription regulation</keyword>
<keyword evidence="7" id="KW-1185">Reference proteome</keyword>
<dbReference type="KEGG" id="acab:QRX50_44765"/>
<evidence type="ECO:0000313" key="7">
    <source>
        <dbReference type="Proteomes" id="UP001236014"/>
    </source>
</evidence>
<name>A0A9Y2IF97_9PSEU</name>
<evidence type="ECO:0000313" key="6">
    <source>
        <dbReference type="EMBL" id="WIX78394.1"/>
    </source>
</evidence>
<evidence type="ECO:0000256" key="3">
    <source>
        <dbReference type="ARBA" id="ARBA00023163"/>
    </source>
</evidence>